<accession>E9SES7</accession>
<comment type="caution">
    <text evidence="1">The sequence shown here is derived from an EMBL/GenBank/DDBJ whole genome shotgun (WGS) entry which is preliminary data.</text>
</comment>
<protein>
    <submittedName>
        <fullName evidence="1">Conserved domain protein</fullName>
    </submittedName>
</protein>
<organism evidence="1 2">
    <name type="scientific">Ruminococcus albus 8</name>
    <dbReference type="NCBI Taxonomy" id="246199"/>
    <lineage>
        <taxon>Bacteria</taxon>
        <taxon>Bacillati</taxon>
        <taxon>Bacillota</taxon>
        <taxon>Clostridia</taxon>
        <taxon>Eubacteriales</taxon>
        <taxon>Oscillospiraceae</taxon>
        <taxon>Ruminococcus</taxon>
    </lineage>
</organism>
<reference evidence="1 2" key="1">
    <citation type="submission" date="2011-02" db="EMBL/GenBank/DDBJ databases">
        <authorList>
            <person name="Nelson K.E."/>
            <person name="Sutton G."/>
            <person name="Torralba M."/>
            <person name="Durkin S."/>
            <person name="Harkins D."/>
            <person name="Montgomery R."/>
            <person name="Ziemer C."/>
            <person name="Klaassens E."/>
            <person name="Ocuiv P."/>
            <person name="Morrison M."/>
        </authorList>
    </citation>
    <scope>NUCLEOTIDE SEQUENCE [LARGE SCALE GENOMIC DNA]</scope>
    <source>
        <strain evidence="1 2">8</strain>
    </source>
</reference>
<dbReference type="Proteomes" id="UP000004259">
    <property type="component" value="Unassembled WGS sequence"/>
</dbReference>
<proteinExistence type="predicted"/>
<sequence>MDINRRNFIYAVKNAAKLVKALSLLQSIGLMAEGSGEDSIGYCIWEAITNSTNIALELMGYDVGDETANAVFLDFIERYNENDLTDDDIMEYYQTYKKNK</sequence>
<evidence type="ECO:0000313" key="1">
    <source>
        <dbReference type="EMBL" id="EGC02207.1"/>
    </source>
</evidence>
<dbReference type="STRING" id="246199.CUS_4815"/>
<dbReference type="RefSeq" id="WP_002851350.1">
    <property type="nucleotide sequence ID" value="NZ_ADKM02000102.1"/>
</dbReference>
<dbReference type="EMBL" id="ADKM02000102">
    <property type="protein sequence ID" value="EGC02207.1"/>
    <property type="molecule type" value="Genomic_DNA"/>
</dbReference>
<keyword evidence="2" id="KW-1185">Reference proteome</keyword>
<dbReference type="AlphaFoldDB" id="E9SES7"/>
<name>E9SES7_RUMAL</name>
<evidence type="ECO:0000313" key="2">
    <source>
        <dbReference type="Proteomes" id="UP000004259"/>
    </source>
</evidence>
<gene>
    <name evidence="1" type="ORF">CUS_4815</name>
</gene>